<dbReference type="eggNOG" id="ENOG502ZA33">
    <property type="taxonomic scope" value="Bacteria"/>
</dbReference>
<feature type="transmembrane region" description="Helical" evidence="1">
    <location>
        <begin position="311"/>
        <end position="330"/>
    </location>
</feature>
<feature type="transmembrane region" description="Helical" evidence="1">
    <location>
        <begin position="275"/>
        <end position="299"/>
    </location>
</feature>
<keyword evidence="1" id="KW-1133">Transmembrane helix</keyword>
<dbReference type="HOGENOM" id="CLU_690560_0_0_11"/>
<feature type="transmembrane region" description="Helical" evidence="1">
    <location>
        <begin position="221"/>
        <end position="245"/>
    </location>
</feature>
<dbReference type="OrthoDB" id="5243396at2"/>
<evidence type="ECO:0000256" key="1">
    <source>
        <dbReference type="SAM" id="Phobius"/>
    </source>
</evidence>
<evidence type="ECO:0008006" key="4">
    <source>
        <dbReference type="Google" id="ProtNLM"/>
    </source>
</evidence>
<keyword evidence="1" id="KW-0472">Membrane</keyword>
<dbReference type="AlphaFoldDB" id="G1WLE8"/>
<evidence type="ECO:0000313" key="2">
    <source>
        <dbReference type="EMBL" id="EGX68471.1"/>
    </source>
</evidence>
<dbReference type="STRING" id="742742.HMPREF9452_02161"/>
<name>G1WLE8_9ACTN</name>
<dbReference type="EMBL" id="ADLS01000033">
    <property type="protein sequence ID" value="EGX68471.1"/>
    <property type="molecule type" value="Genomic_DNA"/>
</dbReference>
<proteinExistence type="predicted"/>
<protein>
    <recommendedName>
        <fullName evidence="4">ABC-2 family transporter protein</fullName>
    </recommendedName>
</protein>
<feature type="transmembrane region" description="Helical" evidence="1">
    <location>
        <begin position="12"/>
        <end position="31"/>
    </location>
</feature>
<organism evidence="2 3">
    <name type="scientific">Collinsella tanakaei YIT 12063</name>
    <dbReference type="NCBI Taxonomy" id="742742"/>
    <lineage>
        <taxon>Bacteria</taxon>
        <taxon>Bacillati</taxon>
        <taxon>Actinomycetota</taxon>
        <taxon>Coriobacteriia</taxon>
        <taxon>Coriobacteriales</taxon>
        <taxon>Coriobacteriaceae</taxon>
        <taxon>Collinsella</taxon>
    </lineage>
</organism>
<dbReference type="RefSeq" id="WP_009142184.1">
    <property type="nucleotide sequence ID" value="NZ_JH126475.1"/>
</dbReference>
<keyword evidence="3" id="KW-1185">Reference proteome</keyword>
<keyword evidence="1" id="KW-0812">Transmembrane</keyword>
<comment type="caution">
    <text evidence="2">The sequence shown here is derived from an EMBL/GenBank/DDBJ whole genome shotgun (WGS) entry which is preliminary data.</text>
</comment>
<evidence type="ECO:0000313" key="3">
    <source>
        <dbReference type="Proteomes" id="UP000004830"/>
    </source>
</evidence>
<gene>
    <name evidence="2" type="ORF">HMPREF9452_02161</name>
</gene>
<sequence length="384" mass="41321">MSLFAQELNRIWRPGIFAALLVSGFAFWLLVGQGPGIAVFPNGSQATFHFELAQEWADRFGASIDDAEMREVRTEARDAEAAFESDLATLGGAVERDLRTRADFDAFSSEVLDREHEVQQAGSEPDDALKGDIALCERILALPSHERAYEMDLWLQALEGEGYARGYLSHMWLQDIETYLNRLSMWLVAAPMFVMAPAAASDRLHRMRAVQWSSRIGRKVFGAQLVAAVLSALLVLAASVLAWAVPLAGTGIGALMDCVVTGPLSGYACGWDVTLGAYVAARVTLMASLGLAAGILAFVLARMSAGYVGMLLRVVPVFAGLGWLLAPVLFDHALCERSVPGSANPFSTGWLPVGGEVTVVVAIVLVAIVSCASSCIRELRCDVR</sequence>
<accession>G1WLE8</accession>
<dbReference type="GeneID" id="62759833"/>
<dbReference type="PATRIC" id="fig|742742.3.peg.2141"/>
<dbReference type="Proteomes" id="UP000004830">
    <property type="component" value="Unassembled WGS sequence"/>
</dbReference>
<reference evidence="2 3" key="1">
    <citation type="submission" date="2011-06" db="EMBL/GenBank/DDBJ databases">
        <title>The Genome Sequence of Collinsella tanakaei YIT 12063.</title>
        <authorList>
            <consortium name="The Broad Institute Genome Sequencing Platform"/>
            <person name="Earl A."/>
            <person name="Ward D."/>
            <person name="Feldgarden M."/>
            <person name="Gevers D."/>
            <person name="Morotomi M."/>
            <person name="Young S.K."/>
            <person name="Zeng Q."/>
            <person name="Gargeya S."/>
            <person name="Fitzgerald M."/>
            <person name="Haas B."/>
            <person name="Abouelleil A."/>
            <person name="Alvarado L."/>
            <person name="Arachchi H.M."/>
            <person name="Berlin A."/>
            <person name="Brown A."/>
            <person name="Chapman S.B."/>
            <person name="Chen Z."/>
            <person name="Dunbar C."/>
            <person name="Freedman E."/>
            <person name="Gearin G."/>
            <person name="Gellesch M."/>
            <person name="Goldberg J."/>
            <person name="Griggs A."/>
            <person name="Gujja S."/>
            <person name="Heiman D."/>
            <person name="Howarth C."/>
            <person name="Larson L."/>
            <person name="Lui A."/>
            <person name="MacDonald P.J.P."/>
            <person name="Mehta T."/>
            <person name="Montmayeur A."/>
            <person name="Murphy C."/>
            <person name="Neiman D."/>
            <person name="Pearson M."/>
            <person name="Priest M."/>
            <person name="Roberts A."/>
            <person name="Saif S."/>
            <person name="Shea T."/>
            <person name="Shenoy N."/>
            <person name="Sisk P."/>
            <person name="Stolte C."/>
            <person name="Sykes S."/>
            <person name="Wortman J."/>
            <person name="Nusbaum C."/>
            <person name="Birren B."/>
        </authorList>
    </citation>
    <scope>NUCLEOTIDE SEQUENCE [LARGE SCALE GENOMIC DNA]</scope>
    <source>
        <strain evidence="2 3">YIT 12063</strain>
    </source>
</reference>
<feature type="transmembrane region" description="Helical" evidence="1">
    <location>
        <begin position="350"/>
        <end position="376"/>
    </location>
</feature>